<name>A0A6A5VHR7_9PLEO</name>
<reference evidence="1" key="1">
    <citation type="journal article" date="2020" name="Stud. Mycol.">
        <title>101 Dothideomycetes genomes: a test case for predicting lifestyles and emergence of pathogens.</title>
        <authorList>
            <person name="Haridas S."/>
            <person name="Albert R."/>
            <person name="Binder M."/>
            <person name="Bloem J."/>
            <person name="Labutti K."/>
            <person name="Salamov A."/>
            <person name="Andreopoulos B."/>
            <person name="Baker S."/>
            <person name="Barry K."/>
            <person name="Bills G."/>
            <person name="Bluhm B."/>
            <person name="Cannon C."/>
            <person name="Castanera R."/>
            <person name="Culley D."/>
            <person name="Daum C."/>
            <person name="Ezra D."/>
            <person name="Gonzalez J."/>
            <person name="Henrissat B."/>
            <person name="Kuo A."/>
            <person name="Liang C."/>
            <person name="Lipzen A."/>
            <person name="Lutzoni F."/>
            <person name="Magnuson J."/>
            <person name="Mondo S."/>
            <person name="Nolan M."/>
            <person name="Ohm R."/>
            <person name="Pangilinan J."/>
            <person name="Park H.-J."/>
            <person name="Ramirez L."/>
            <person name="Alfaro M."/>
            <person name="Sun H."/>
            <person name="Tritt A."/>
            <person name="Yoshinaga Y."/>
            <person name="Zwiers L.-H."/>
            <person name="Turgeon B."/>
            <person name="Goodwin S."/>
            <person name="Spatafora J."/>
            <person name="Crous P."/>
            <person name="Grigoriev I."/>
        </authorList>
    </citation>
    <scope>NUCLEOTIDE SEQUENCE</scope>
    <source>
        <strain evidence="1">CBS 107.79</strain>
    </source>
</reference>
<dbReference type="Proteomes" id="UP000800036">
    <property type="component" value="Unassembled WGS sequence"/>
</dbReference>
<keyword evidence="2" id="KW-1185">Reference proteome</keyword>
<proteinExistence type="predicted"/>
<dbReference type="AlphaFoldDB" id="A0A6A5VHR7"/>
<protein>
    <submittedName>
        <fullName evidence="1">Uncharacterized protein</fullName>
    </submittedName>
</protein>
<evidence type="ECO:0000313" key="2">
    <source>
        <dbReference type="Proteomes" id="UP000800036"/>
    </source>
</evidence>
<gene>
    <name evidence="1" type="ORF">BU23DRAFT_596726</name>
</gene>
<accession>A0A6A5VHR7</accession>
<dbReference type="EMBL" id="ML976665">
    <property type="protein sequence ID" value="KAF1976731.1"/>
    <property type="molecule type" value="Genomic_DNA"/>
</dbReference>
<evidence type="ECO:0000313" key="1">
    <source>
        <dbReference type="EMBL" id="KAF1976731.1"/>
    </source>
</evidence>
<organism evidence="1 2">
    <name type="scientific">Bimuria novae-zelandiae CBS 107.79</name>
    <dbReference type="NCBI Taxonomy" id="1447943"/>
    <lineage>
        <taxon>Eukaryota</taxon>
        <taxon>Fungi</taxon>
        <taxon>Dikarya</taxon>
        <taxon>Ascomycota</taxon>
        <taxon>Pezizomycotina</taxon>
        <taxon>Dothideomycetes</taxon>
        <taxon>Pleosporomycetidae</taxon>
        <taxon>Pleosporales</taxon>
        <taxon>Massarineae</taxon>
        <taxon>Didymosphaeriaceae</taxon>
        <taxon>Bimuria</taxon>
    </lineage>
</organism>
<sequence>MCRVMRGEYLKVLRRDGAILLPYADLEFWFATRRTPIRKVRIQVSREDGRRCTRMNILPLLHRHAHMAPSSPIWIFEYVRGEPDIEDCWGLDDSRASTTSQEFTADKVDQMNEILALKDDAWLGFLRDDKSKLRAVWLHWKGDRLRLEFDAELSCGGSTVVSRMMTPTLVAVSSWDYSISRCGLASRQGHSATSGLTHGLTREERFKVWDLQ</sequence>